<feature type="region of interest" description="Disordered" evidence="1">
    <location>
        <begin position="1"/>
        <end position="24"/>
    </location>
</feature>
<feature type="compositionally biased region" description="Low complexity" evidence="1">
    <location>
        <begin position="341"/>
        <end position="353"/>
    </location>
</feature>
<sequence length="506" mass="56432">MEGNIRDCANQSQSNLSLSRHEVPQDEDPRRRLLLIYIHGFMGSEASFHDLPAHVHDLLTGSLAETHVVYTRMYPRYKSQGEIQTAVNQFSTWLSPHEADDLDVILLGHSLGGILAADVARLETDGRAKHRILGVVGFDVPFLGIHPRVVPTGTLGSMPKKGPATEELAGAQESLGLDTPFKPATSNPNFDPPFMNDVRLVERGFLKGIMHFVNKNENNLTRSIIDRVVSPLKFAGCVNNYSELRRRYRHLMDLEAAESSPERVRFVNYYTASTGHPKKEKKKKPPKEPKEKKEKKEKKSKKPKGSTEGGDVKDSEEPTENAEGTDQINDTTEVLSRESEVSNNSPQPSQVPSLDTLSLETQPIKPTSSHTSRTSAETEKASDEKPERSDEIDAIFSGADEPKDTQSLSESLSITESASITPSESADPSAQHLRKFILLPSHHWKYNDNSHWVPIVMENMDEVEAHQSMFISHGANYDHLIGDSVALVEQWIENDLTRRALHEGLD</sequence>
<dbReference type="InterPro" id="IPR029058">
    <property type="entry name" value="AB_hydrolase_fold"/>
</dbReference>
<organism evidence="2 3">
    <name type="scientific">Penicillium salamii</name>
    <dbReference type="NCBI Taxonomy" id="1612424"/>
    <lineage>
        <taxon>Eukaryota</taxon>
        <taxon>Fungi</taxon>
        <taxon>Dikarya</taxon>
        <taxon>Ascomycota</taxon>
        <taxon>Pezizomycotina</taxon>
        <taxon>Eurotiomycetes</taxon>
        <taxon>Eurotiomycetidae</taxon>
        <taxon>Eurotiales</taxon>
        <taxon>Aspergillaceae</taxon>
        <taxon>Penicillium</taxon>
    </lineage>
</organism>
<reference evidence="2" key="1">
    <citation type="submission" date="2021-07" db="EMBL/GenBank/DDBJ databases">
        <authorList>
            <person name="Branca A.L. A."/>
        </authorList>
    </citation>
    <scope>NUCLEOTIDE SEQUENCE</scope>
</reference>
<feature type="compositionally biased region" description="Basic and acidic residues" evidence="1">
    <location>
        <begin position="376"/>
        <end position="391"/>
    </location>
</feature>
<dbReference type="OrthoDB" id="3248508at2759"/>
<feature type="compositionally biased region" description="Polar residues" evidence="1">
    <location>
        <begin position="322"/>
        <end position="334"/>
    </location>
</feature>
<dbReference type="SUPFAM" id="SSF53474">
    <property type="entry name" value="alpha/beta-Hydrolases"/>
    <property type="match status" value="1"/>
</dbReference>
<dbReference type="PANTHER" id="PTHR47842:SF3">
    <property type="entry name" value="DUF676 DOMAIN-CONTAINING PROTEIN"/>
    <property type="match status" value="1"/>
</dbReference>
<feature type="region of interest" description="Disordered" evidence="1">
    <location>
        <begin position="269"/>
        <end position="427"/>
    </location>
</feature>
<evidence type="ECO:0000313" key="2">
    <source>
        <dbReference type="EMBL" id="CAG8399803.1"/>
    </source>
</evidence>
<dbReference type="Gene3D" id="3.40.50.1820">
    <property type="entry name" value="alpha/beta hydrolase"/>
    <property type="match status" value="1"/>
</dbReference>
<name>A0A9W4JH47_9EURO</name>
<dbReference type="GO" id="GO:0072330">
    <property type="term" value="P:monocarboxylic acid biosynthetic process"/>
    <property type="evidence" value="ECO:0007669"/>
    <property type="project" value="UniProtKB-ARBA"/>
</dbReference>
<keyword evidence="3" id="KW-1185">Reference proteome</keyword>
<evidence type="ECO:0000256" key="1">
    <source>
        <dbReference type="SAM" id="MobiDB-lite"/>
    </source>
</evidence>
<protein>
    <recommendedName>
        <fullName evidence="4">AB hydrolase-1 domain-containing protein</fullName>
    </recommendedName>
</protein>
<dbReference type="EMBL" id="CAJVPG010000366">
    <property type="protein sequence ID" value="CAG8399803.1"/>
    <property type="molecule type" value="Genomic_DNA"/>
</dbReference>
<proteinExistence type="predicted"/>
<gene>
    <name evidence="2" type="ORF">PSALAMII_LOCUS7667</name>
</gene>
<dbReference type="AlphaFoldDB" id="A0A9W4JH47"/>
<dbReference type="PANTHER" id="PTHR47842">
    <property type="entry name" value="EXPRESSED PROTEIN"/>
    <property type="match status" value="1"/>
</dbReference>
<dbReference type="GO" id="GO:0017000">
    <property type="term" value="P:antibiotic biosynthetic process"/>
    <property type="evidence" value="ECO:0007669"/>
    <property type="project" value="UniProtKB-ARBA"/>
</dbReference>
<evidence type="ECO:0000313" key="3">
    <source>
        <dbReference type="Proteomes" id="UP001152649"/>
    </source>
</evidence>
<feature type="compositionally biased region" description="Basic residues" evidence="1">
    <location>
        <begin position="295"/>
        <end position="304"/>
    </location>
</feature>
<feature type="compositionally biased region" description="Polar residues" evidence="1">
    <location>
        <begin position="9"/>
        <end position="18"/>
    </location>
</feature>
<evidence type="ECO:0008006" key="4">
    <source>
        <dbReference type="Google" id="ProtNLM"/>
    </source>
</evidence>
<dbReference type="Proteomes" id="UP001152649">
    <property type="component" value="Unassembled WGS sequence"/>
</dbReference>
<accession>A0A9W4JH47</accession>
<feature type="compositionally biased region" description="Basic residues" evidence="1">
    <location>
        <begin position="276"/>
        <end position="285"/>
    </location>
</feature>
<feature type="compositionally biased region" description="Polar residues" evidence="1">
    <location>
        <begin position="405"/>
        <end position="427"/>
    </location>
</feature>
<feature type="compositionally biased region" description="Polar residues" evidence="1">
    <location>
        <begin position="355"/>
        <end position="375"/>
    </location>
</feature>
<comment type="caution">
    <text evidence="2">The sequence shown here is derived from an EMBL/GenBank/DDBJ whole genome shotgun (WGS) entry which is preliminary data.</text>
</comment>